<evidence type="ECO:0000256" key="8">
    <source>
        <dbReference type="ARBA" id="ARBA00024511"/>
    </source>
</evidence>
<dbReference type="GO" id="GO:0005576">
    <property type="term" value="C:extracellular region"/>
    <property type="evidence" value="ECO:0007669"/>
    <property type="project" value="UniProtKB-SubCell"/>
</dbReference>
<gene>
    <name evidence="12" type="ORF">B0H17DRAFT_1243644</name>
</gene>
<comment type="catalytic activity">
    <reaction evidence="8">
        <text>a 4-O-methyl-alpha-D-glucuronosyl ester derivative + H2O = 4-O-methyl-alpha-D-glucuronate derivative + an alcohol + H(+)</text>
        <dbReference type="Rhea" id="RHEA:67452"/>
        <dbReference type="ChEBI" id="CHEBI:15377"/>
        <dbReference type="ChEBI" id="CHEBI:15378"/>
        <dbReference type="ChEBI" id="CHEBI:30879"/>
        <dbReference type="ChEBI" id="CHEBI:171667"/>
        <dbReference type="ChEBI" id="CHEBI:171668"/>
        <dbReference type="EC" id="3.1.1.117"/>
    </reaction>
    <physiologicalReaction direction="left-to-right" evidence="8">
        <dbReference type="Rhea" id="RHEA:67453"/>
    </physiologicalReaction>
</comment>
<comment type="caution">
    <text evidence="12">The sequence shown here is derived from an EMBL/GenBank/DDBJ whole genome shotgun (WGS) entry which is preliminary data.</text>
</comment>
<dbReference type="GO" id="GO:0046274">
    <property type="term" value="P:lignin catabolic process"/>
    <property type="evidence" value="ECO:0007669"/>
    <property type="project" value="UniProtKB-KW"/>
</dbReference>
<dbReference type="Gene3D" id="3.40.50.1820">
    <property type="entry name" value="alpha/beta hydrolase"/>
    <property type="match status" value="1"/>
</dbReference>
<keyword evidence="3" id="KW-0719">Serine esterase</keyword>
<evidence type="ECO:0000256" key="3">
    <source>
        <dbReference type="ARBA" id="ARBA00022487"/>
    </source>
</evidence>
<dbReference type="EC" id="3.1.1.117" evidence="9"/>
<dbReference type="EMBL" id="JARKIE010000167">
    <property type="protein sequence ID" value="KAJ7672664.1"/>
    <property type="molecule type" value="Genomic_DNA"/>
</dbReference>
<evidence type="ECO:0000256" key="7">
    <source>
        <dbReference type="ARBA" id="ARBA00023185"/>
    </source>
</evidence>
<accession>A0AAD7D0R2</accession>
<proteinExistence type="inferred from homology"/>
<sequence length="412" mass="43634">MFSLTSSFLVSAIFLLFPAAIPACPTIPDLASYNNTALPDPFTFADGSKVVTLADWACRRAEISTLLQLDELGVLPDDPESMVATFSGTTLNITVTDGGKSISFAPTITFPKTGTAPFPALIAMGGISIPSPAGVAIINFNNEQMANQDSSPASRGVGLFFNLYGSDASAGAMIAWAWAVRRIMDALEQTPATRINTARVGVSGCSRNGKGALVAGAFEPRLVLTIPEESGSGGTDSWRISDFILASGISTQTASEIVQENVWLGTAFDQFANTSVDALPFDHHLLGAMVAPRGLFVIDNVGYYMASVVMRFRGSDSFLRIDWLGPFSSFGAMVSARAAWTAMQASDSFGISQAANHSHCAFPASQQTQLNAFINKFLFDEAGDTGVVETAGNYTFTVPDAQWAPWSVPTLV</sequence>
<evidence type="ECO:0000256" key="1">
    <source>
        <dbReference type="ARBA" id="ARBA00004613"/>
    </source>
</evidence>
<dbReference type="InterPro" id="IPR054579">
    <property type="entry name" value="GCE-like_dom"/>
</dbReference>
<evidence type="ECO:0000256" key="2">
    <source>
        <dbReference type="ARBA" id="ARBA00010092"/>
    </source>
</evidence>
<evidence type="ECO:0000256" key="9">
    <source>
        <dbReference type="ARBA" id="ARBA00026105"/>
    </source>
</evidence>
<feature type="signal peptide" evidence="10">
    <location>
        <begin position="1"/>
        <end position="23"/>
    </location>
</feature>
<feature type="domain" description="4-O-methyl-glucuronoyl methylesterase-like" evidence="11">
    <location>
        <begin position="93"/>
        <end position="342"/>
    </location>
</feature>
<dbReference type="Proteomes" id="UP001221757">
    <property type="component" value="Unassembled WGS sequence"/>
</dbReference>
<organism evidence="12 13">
    <name type="scientific">Mycena rosella</name>
    <name type="common">Pink bonnet</name>
    <name type="synonym">Agaricus rosellus</name>
    <dbReference type="NCBI Taxonomy" id="1033263"/>
    <lineage>
        <taxon>Eukaryota</taxon>
        <taxon>Fungi</taxon>
        <taxon>Dikarya</taxon>
        <taxon>Basidiomycota</taxon>
        <taxon>Agaricomycotina</taxon>
        <taxon>Agaricomycetes</taxon>
        <taxon>Agaricomycetidae</taxon>
        <taxon>Agaricales</taxon>
        <taxon>Marasmiineae</taxon>
        <taxon>Mycenaceae</taxon>
        <taxon>Mycena</taxon>
    </lineage>
</organism>
<dbReference type="GO" id="GO:0052689">
    <property type="term" value="F:carboxylic ester hydrolase activity"/>
    <property type="evidence" value="ECO:0007669"/>
    <property type="project" value="UniProtKB-KW"/>
</dbReference>
<dbReference type="AlphaFoldDB" id="A0AAD7D0R2"/>
<feature type="chain" id="PRO_5042122918" description="(4-O-methyl)-D-glucuronate--lignin esterase" evidence="10">
    <location>
        <begin position="24"/>
        <end position="412"/>
    </location>
</feature>
<reference evidence="12" key="1">
    <citation type="submission" date="2023-03" db="EMBL/GenBank/DDBJ databases">
        <title>Massive genome expansion in bonnet fungi (Mycena s.s.) driven by repeated elements and novel gene families across ecological guilds.</title>
        <authorList>
            <consortium name="Lawrence Berkeley National Laboratory"/>
            <person name="Harder C.B."/>
            <person name="Miyauchi S."/>
            <person name="Viragh M."/>
            <person name="Kuo A."/>
            <person name="Thoen E."/>
            <person name="Andreopoulos B."/>
            <person name="Lu D."/>
            <person name="Skrede I."/>
            <person name="Drula E."/>
            <person name="Henrissat B."/>
            <person name="Morin E."/>
            <person name="Kohler A."/>
            <person name="Barry K."/>
            <person name="LaButti K."/>
            <person name="Morin E."/>
            <person name="Salamov A."/>
            <person name="Lipzen A."/>
            <person name="Mereny Z."/>
            <person name="Hegedus B."/>
            <person name="Baldrian P."/>
            <person name="Stursova M."/>
            <person name="Weitz H."/>
            <person name="Taylor A."/>
            <person name="Grigoriev I.V."/>
            <person name="Nagy L.G."/>
            <person name="Martin F."/>
            <person name="Kauserud H."/>
        </authorList>
    </citation>
    <scope>NUCLEOTIDE SEQUENCE</scope>
    <source>
        <strain evidence="12">CBHHK067</strain>
    </source>
</reference>
<evidence type="ECO:0000256" key="5">
    <source>
        <dbReference type="ARBA" id="ARBA00022729"/>
    </source>
</evidence>
<keyword evidence="5 10" id="KW-0732">Signal</keyword>
<evidence type="ECO:0000256" key="6">
    <source>
        <dbReference type="ARBA" id="ARBA00022801"/>
    </source>
</evidence>
<dbReference type="Pfam" id="PF22244">
    <property type="entry name" value="GCE_fung"/>
    <property type="match status" value="1"/>
</dbReference>
<keyword evidence="4" id="KW-0964">Secreted</keyword>
<evidence type="ECO:0000313" key="13">
    <source>
        <dbReference type="Proteomes" id="UP001221757"/>
    </source>
</evidence>
<evidence type="ECO:0000259" key="11">
    <source>
        <dbReference type="Pfam" id="PF22244"/>
    </source>
</evidence>
<evidence type="ECO:0000256" key="10">
    <source>
        <dbReference type="SAM" id="SignalP"/>
    </source>
</evidence>
<keyword evidence="13" id="KW-1185">Reference proteome</keyword>
<name>A0AAD7D0R2_MYCRO</name>
<dbReference type="SUPFAM" id="SSF53474">
    <property type="entry name" value="alpha/beta-Hydrolases"/>
    <property type="match status" value="1"/>
</dbReference>
<keyword evidence="7" id="KW-0439">Lignin degradation</keyword>
<keyword evidence="6" id="KW-0378">Hydrolase</keyword>
<dbReference type="InterPro" id="IPR029058">
    <property type="entry name" value="AB_hydrolase_fold"/>
</dbReference>
<evidence type="ECO:0000313" key="12">
    <source>
        <dbReference type="EMBL" id="KAJ7672664.1"/>
    </source>
</evidence>
<protein>
    <recommendedName>
        <fullName evidence="9">(4-O-methyl)-D-glucuronate--lignin esterase</fullName>
        <ecNumber evidence="9">3.1.1.117</ecNumber>
    </recommendedName>
</protein>
<comment type="similarity">
    <text evidence="2">Belongs to the carbohydrate esterase 15 (CE15) family.</text>
</comment>
<evidence type="ECO:0000256" key="4">
    <source>
        <dbReference type="ARBA" id="ARBA00022525"/>
    </source>
</evidence>
<comment type="subcellular location">
    <subcellularLocation>
        <location evidence="1">Secreted</location>
    </subcellularLocation>
</comment>